<comment type="caution">
    <text evidence="19">The sequence shown here is derived from an EMBL/GenBank/DDBJ whole genome shotgun (WGS) entry which is preliminary data.</text>
</comment>
<keyword evidence="11" id="KW-0119">Carbohydrate metabolism</keyword>
<evidence type="ECO:0000256" key="1">
    <source>
        <dbReference type="ARBA" id="ARBA00001973"/>
    </source>
</evidence>
<dbReference type="Gene3D" id="2.70.50.70">
    <property type="match status" value="1"/>
</dbReference>
<evidence type="ECO:0000256" key="10">
    <source>
        <dbReference type="ARBA" id="ARBA00023157"/>
    </source>
</evidence>
<comment type="cofactor">
    <cofactor evidence="1">
        <name>Cu(2+)</name>
        <dbReference type="ChEBI" id="CHEBI:29036"/>
    </cofactor>
</comment>
<dbReference type="InterPro" id="IPR005103">
    <property type="entry name" value="AA9_LPMO"/>
</dbReference>
<dbReference type="Pfam" id="PF03443">
    <property type="entry name" value="AA9"/>
    <property type="match status" value="1"/>
</dbReference>
<evidence type="ECO:0000256" key="2">
    <source>
        <dbReference type="ARBA" id="ARBA00004613"/>
    </source>
</evidence>
<dbReference type="GO" id="GO:0005576">
    <property type="term" value="C:extracellular region"/>
    <property type="evidence" value="ECO:0007669"/>
    <property type="project" value="UniProtKB-SubCell"/>
</dbReference>
<evidence type="ECO:0000256" key="9">
    <source>
        <dbReference type="ARBA" id="ARBA00023033"/>
    </source>
</evidence>
<feature type="compositionally biased region" description="Low complexity" evidence="16">
    <location>
        <begin position="287"/>
        <end position="407"/>
    </location>
</feature>
<evidence type="ECO:0000256" key="3">
    <source>
        <dbReference type="ARBA" id="ARBA00022525"/>
    </source>
</evidence>
<evidence type="ECO:0000313" key="20">
    <source>
        <dbReference type="Proteomes" id="UP001383192"/>
    </source>
</evidence>
<proteinExistence type="inferred from homology"/>
<comment type="similarity">
    <text evidence="13">Belongs to the polysaccharide monooxygenase AA9 family.</text>
</comment>
<comment type="catalytic activity">
    <reaction evidence="14">
        <text>[(1-&gt;4)-beta-D-glucosyl]n+m + reduced acceptor + O2 = 4-dehydro-beta-D-glucosyl-[(1-&gt;4)-beta-D-glucosyl]n-1 + [(1-&gt;4)-beta-D-glucosyl]m + acceptor + H2O.</text>
        <dbReference type="EC" id="1.14.99.56"/>
    </reaction>
</comment>
<dbReference type="PANTHER" id="PTHR33353">
    <property type="entry name" value="PUTATIVE (AFU_ORTHOLOGUE AFUA_1G12560)-RELATED"/>
    <property type="match status" value="1"/>
</dbReference>
<evidence type="ECO:0000256" key="5">
    <source>
        <dbReference type="ARBA" id="ARBA00022729"/>
    </source>
</evidence>
<keyword evidence="4" id="KW-0479">Metal-binding</keyword>
<evidence type="ECO:0000256" key="13">
    <source>
        <dbReference type="ARBA" id="ARBA00044502"/>
    </source>
</evidence>
<evidence type="ECO:0000313" key="19">
    <source>
        <dbReference type="EMBL" id="KAK7030472.1"/>
    </source>
</evidence>
<feature type="region of interest" description="Disordered" evidence="16">
    <location>
        <begin position="278"/>
        <end position="436"/>
    </location>
</feature>
<evidence type="ECO:0000256" key="15">
    <source>
        <dbReference type="ARBA" id="ARBA00047174"/>
    </source>
</evidence>
<name>A0AAW0BWR6_9AGAR</name>
<comment type="subcellular location">
    <subcellularLocation>
        <location evidence="2">Secreted</location>
    </subcellularLocation>
</comment>
<keyword evidence="9" id="KW-0503">Monooxygenase</keyword>
<dbReference type="EC" id="1.14.99.56" evidence="15"/>
<feature type="compositionally biased region" description="Basic residues" evidence="16">
    <location>
        <begin position="426"/>
        <end position="436"/>
    </location>
</feature>
<dbReference type="GO" id="GO:0030245">
    <property type="term" value="P:cellulose catabolic process"/>
    <property type="evidence" value="ECO:0007669"/>
    <property type="project" value="UniProtKB-KW"/>
</dbReference>
<dbReference type="PANTHER" id="PTHR33353:SF10">
    <property type="entry name" value="ENDO-BETA-1,4-GLUCANASE D"/>
    <property type="match status" value="1"/>
</dbReference>
<dbReference type="GO" id="GO:0046872">
    <property type="term" value="F:metal ion binding"/>
    <property type="evidence" value="ECO:0007669"/>
    <property type="project" value="UniProtKB-KW"/>
</dbReference>
<evidence type="ECO:0000256" key="11">
    <source>
        <dbReference type="ARBA" id="ARBA00023277"/>
    </source>
</evidence>
<keyword evidence="3" id="KW-0964">Secreted</keyword>
<feature type="signal peptide" evidence="17">
    <location>
        <begin position="1"/>
        <end position="21"/>
    </location>
</feature>
<dbReference type="AlphaFoldDB" id="A0AAW0BWR6"/>
<keyword evidence="7" id="KW-0560">Oxidoreductase</keyword>
<evidence type="ECO:0000256" key="12">
    <source>
        <dbReference type="ARBA" id="ARBA00023326"/>
    </source>
</evidence>
<accession>A0AAW0BWR6</accession>
<keyword evidence="5 17" id="KW-0732">Signal</keyword>
<evidence type="ECO:0000256" key="6">
    <source>
        <dbReference type="ARBA" id="ARBA00023001"/>
    </source>
</evidence>
<organism evidence="19 20">
    <name type="scientific">Paramarasmius palmivorus</name>
    <dbReference type="NCBI Taxonomy" id="297713"/>
    <lineage>
        <taxon>Eukaryota</taxon>
        <taxon>Fungi</taxon>
        <taxon>Dikarya</taxon>
        <taxon>Basidiomycota</taxon>
        <taxon>Agaricomycotina</taxon>
        <taxon>Agaricomycetes</taxon>
        <taxon>Agaricomycetidae</taxon>
        <taxon>Agaricales</taxon>
        <taxon>Marasmiineae</taxon>
        <taxon>Marasmiaceae</taxon>
        <taxon>Paramarasmius</taxon>
    </lineage>
</organism>
<protein>
    <recommendedName>
        <fullName evidence="15">lytic cellulose monooxygenase (C4-dehydrogenating)</fullName>
        <ecNumber evidence="15">1.14.99.56</ecNumber>
    </recommendedName>
</protein>
<evidence type="ECO:0000259" key="18">
    <source>
        <dbReference type="Pfam" id="PF03443"/>
    </source>
</evidence>
<sequence length="436" mass="46129">MVSKISSALALIAAVLPFVSAHGQPEYVEVNGQRYDAPNIYYDGDAKNANTPIRKAYRSDAEAFVYQQDFGDASKMACEGAGGAPGSIKLNAGDWFTWKWAGATTELQNAGYGEQAWVHGQGTVADYIAECTNGDCTTFDASQGGWTKLDLFGIDTSQSITDQLRNALAAKPEPYRATTGVWGLAKLIEDDSKWTFQIPSSLKAGKYILRSELIALHNPLKDGDLTSGPQLYAGCAQVEVVNGGSVSLPAGTNAGQLYKPWGDFAWFNVMNNNGFTDPGPAVWDQVTGGSSNNNNNNSGSDNSSNNNSGSDNSSNNNSGNDNSQNSGNDNTNTNTGSDNTSNYNTGSDNTNTNTGSTDNNNSGNNGSTDNSNNGGNTDTTTTDNTNTDSNQNSGDNSTSTGSQGSSGHCRRRRSLSKRNAFTKRVAAARHAKRSMH</sequence>
<evidence type="ECO:0000256" key="14">
    <source>
        <dbReference type="ARBA" id="ARBA00045077"/>
    </source>
</evidence>
<gene>
    <name evidence="19" type="ORF">VNI00_014059</name>
</gene>
<evidence type="ECO:0000256" key="8">
    <source>
        <dbReference type="ARBA" id="ARBA00023008"/>
    </source>
</evidence>
<feature type="domain" description="Auxiliary Activity family 9 catalytic" evidence="18">
    <location>
        <begin position="22"/>
        <end position="271"/>
    </location>
</feature>
<dbReference type="EMBL" id="JAYKXP010000075">
    <property type="protein sequence ID" value="KAK7030472.1"/>
    <property type="molecule type" value="Genomic_DNA"/>
</dbReference>
<dbReference type="Proteomes" id="UP001383192">
    <property type="component" value="Unassembled WGS sequence"/>
</dbReference>
<keyword evidence="12" id="KW-0624">Polysaccharide degradation</keyword>
<dbReference type="InterPro" id="IPR049892">
    <property type="entry name" value="AA9"/>
</dbReference>
<keyword evidence="6" id="KW-0136">Cellulose degradation</keyword>
<keyword evidence="10" id="KW-1015">Disulfide bond</keyword>
<keyword evidence="20" id="KW-1185">Reference proteome</keyword>
<feature type="chain" id="PRO_5043676337" description="lytic cellulose monooxygenase (C4-dehydrogenating)" evidence="17">
    <location>
        <begin position="22"/>
        <end position="436"/>
    </location>
</feature>
<reference evidence="19 20" key="1">
    <citation type="submission" date="2024-01" db="EMBL/GenBank/DDBJ databases">
        <title>A draft genome for a cacao thread blight-causing isolate of Paramarasmius palmivorus.</title>
        <authorList>
            <person name="Baruah I.K."/>
            <person name="Bukari Y."/>
            <person name="Amoako-Attah I."/>
            <person name="Meinhardt L.W."/>
            <person name="Bailey B.A."/>
            <person name="Cohen S.P."/>
        </authorList>
    </citation>
    <scope>NUCLEOTIDE SEQUENCE [LARGE SCALE GENOMIC DNA]</scope>
    <source>
        <strain evidence="19 20">GH-12</strain>
    </source>
</reference>
<dbReference type="GO" id="GO:0004497">
    <property type="term" value="F:monooxygenase activity"/>
    <property type="evidence" value="ECO:0007669"/>
    <property type="project" value="UniProtKB-KW"/>
</dbReference>
<keyword evidence="8" id="KW-0186">Copper</keyword>
<evidence type="ECO:0000256" key="7">
    <source>
        <dbReference type="ARBA" id="ARBA00023002"/>
    </source>
</evidence>
<evidence type="ECO:0000256" key="4">
    <source>
        <dbReference type="ARBA" id="ARBA00022723"/>
    </source>
</evidence>
<evidence type="ECO:0000256" key="17">
    <source>
        <dbReference type="SAM" id="SignalP"/>
    </source>
</evidence>
<evidence type="ECO:0000256" key="16">
    <source>
        <dbReference type="SAM" id="MobiDB-lite"/>
    </source>
</evidence>